<feature type="region of interest" description="Disordered" evidence="2">
    <location>
        <begin position="297"/>
        <end position="324"/>
    </location>
</feature>
<dbReference type="Proteomes" id="UP000009168">
    <property type="component" value="Unassembled WGS sequence"/>
</dbReference>
<keyword evidence="1" id="KW-0175">Coiled coil</keyword>
<sequence>MKTMHLSTSQKNFNTEGVRQQKNIKLTDKIHRPKSQTASQKRELSKEDFKSFLENLSSKYQTTQPFAKFQGKSDILGQKQPSNNQKGAIFKANADEYQEIQEDYDEDFESDYVDSQMNSNQHIHHKNKSTGFAKDNYIQSKYENKDAQLKQMQTYQENEQKGFYSKFIKFNENPDQYFKLSEKDKLKNGQFRSNSRDKREIKQQLNLPNKQNFYQLQYALTTYPEQGKKNFTLPSKPTANTSAKHKQENQKQQQNQYEIMKQQTHLIPQSSQEAKTQQGNDIQPIINMQYNKNQDLNNKKINTFPNTQLSSPSNNNNNDNDNNYITPINNGQVAFRIRKSDSATLRHNPKQAFFKNIQQNINKNPSEKNTQIIKNSNILINDVFKISDKESQSEQKAVEGALFIEIQNLKVQKNEIIQENNQVREKIINLERDIKQMSRQLNKWNIESRMVFDEAVEPYIDSQSCDKVYEDPNFYLTSLRKKVKEMKQEINQLDEQIKEYNDTLRNIRTDLRAEQRQTEMEKQLMIEYQLYREKISQIRQDTSEQPQDQRQAQKNNQNEKKELIKERDQLLKQIQKVKDDNKTIMIEISLQMELQEENDAQIAKLEKKAQQRHQKLNQYRQEIIDKSPEDLQKQKIMLKQKNIQMEEEKKIRNADQQNSLIQIQFEKLNSLKFDFQEFRRKQILENQQSNKQNQELDNLIQKLKSDYIKVQSQIIKKKKILKNYMLENQHDNLINADQLQHLNLQDDGDDYQLIDEEDMTEEQLSRQASQKKLNSRKSSKNPSYVQFKQSKGQNNLISLAKIGATISQQSLAIPQQSLCSTDQGNYGESQKSKYNNDEPISIIYGVQTIEV</sequence>
<evidence type="ECO:0000313" key="4">
    <source>
        <dbReference type="Proteomes" id="UP000009168"/>
    </source>
</evidence>
<feature type="region of interest" description="Disordered" evidence="2">
    <location>
        <begin position="1"/>
        <end position="46"/>
    </location>
</feature>
<feature type="region of interest" description="Disordered" evidence="2">
    <location>
        <begin position="539"/>
        <end position="559"/>
    </location>
</feature>
<dbReference type="HOGENOM" id="CLU_335420_0_0_1"/>
<feature type="region of interest" description="Disordered" evidence="2">
    <location>
        <begin position="765"/>
        <end position="784"/>
    </location>
</feature>
<keyword evidence="4" id="KW-1185">Reference proteome</keyword>
<dbReference type="GeneID" id="7832400"/>
<feature type="coiled-coil region" evidence="1">
    <location>
        <begin position="476"/>
        <end position="517"/>
    </location>
</feature>
<name>I7MJL8_TETTS</name>
<feature type="compositionally biased region" description="Polar residues" evidence="2">
    <location>
        <begin position="1"/>
        <end position="24"/>
    </location>
</feature>
<organism evidence="3 4">
    <name type="scientific">Tetrahymena thermophila (strain SB210)</name>
    <dbReference type="NCBI Taxonomy" id="312017"/>
    <lineage>
        <taxon>Eukaryota</taxon>
        <taxon>Sar</taxon>
        <taxon>Alveolata</taxon>
        <taxon>Ciliophora</taxon>
        <taxon>Intramacronucleata</taxon>
        <taxon>Oligohymenophorea</taxon>
        <taxon>Hymenostomatida</taxon>
        <taxon>Tetrahymenina</taxon>
        <taxon>Tetrahymenidae</taxon>
        <taxon>Tetrahymena</taxon>
    </lineage>
</organism>
<dbReference type="InParanoid" id="I7MJL8"/>
<evidence type="ECO:0000256" key="2">
    <source>
        <dbReference type="SAM" id="MobiDB-lite"/>
    </source>
</evidence>
<proteinExistence type="predicted"/>
<feature type="coiled-coil region" evidence="1">
    <location>
        <begin position="406"/>
        <end position="447"/>
    </location>
</feature>
<feature type="compositionally biased region" description="Polar residues" evidence="2">
    <location>
        <begin position="297"/>
        <end position="313"/>
    </location>
</feature>
<reference evidence="4" key="1">
    <citation type="journal article" date="2006" name="PLoS Biol.">
        <title>Macronuclear genome sequence of the ciliate Tetrahymena thermophila, a model eukaryote.</title>
        <authorList>
            <person name="Eisen J.A."/>
            <person name="Coyne R.S."/>
            <person name="Wu M."/>
            <person name="Wu D."/>
            <person name="Thiagarajan M."/>
            <person name="Wortman J.R."/>
            <person name="Badger J.H."/>
            <person name="Ren Q."/>
            <person name="Amedeo P."/>
            <person name="Jones K.M."/>
            <person name="Tallon L.J."/>
            <person name="Delcher A.L."/>
            <person name="Salzberg S.L."/>
            <person name="Silva J.C."/>
            <person name="Haas B.J."/>
            <person name="Majoros W.H."/>
            <person name="Farzad M."/>
            <person name="Carlton J.M."/>
            <person name="Smith R.K. Jr."/>
            <person name="Garg J."/>
            <person name="Pearlman R.E."/>
            <person name="Karrer K.M."/>
            <person name="Sun L."/>
            <person name="Manning G."/>
            <person name="Elde N.C."/>
            <person name="Turkewitz A.P."/>
            <person name="Asai D.J."/>
            <person name="Wilkes D.E."/>
            <person name="Wang Y."/>
            <person name="Cai H."/>
            <person name="Collins K."/>
            <person name="Stewart B.A."/>
            <person name="Lee S.R."/>
            <person name="Wilamowska K."/>
            <person name="Weinberg Z."/>
            <person name="Ruzzo W.L."/>
            <person name="Wloga D."/>
            <person name="Gaertig J."/>
            <person name="Frankel J."/>
            <person name="Tsao C.-C."/>
            <person name="Gorovsky M.A."/>
            <person name="Keeling P.J."/>
            <person name="Waller R.F."/>
            <person name="Patron N.J."/>
            <person name="Cherry J.M."/>
            <person name="Stover N.A."/>
            <person name="Krieger C.J."/>
            <person name="del Toro C."/>
            <person name="Ryder H.F."/>
            <person name="Williamson S.C."/>
            <person name="Barbeau R.A."/>
            <person name="Hamilton E.P."/>
            <person name="Orias E."/>
        </authorList>
    </citation>
    <scope>NUCLEOTIDE SEQUENCE [LARGE SCALE GENOMIC DNA]</scope>
    <source>
        <strain evidence="4">SB210</strain>
    </source>
</reference>
<protein>
    <submittedName>
        <fullName evidence="3">Uncharacterized protein</fullName>
    </submittedName>
</protein>
<dbReference type="RefSeq" id="XP_001027003.1">
    <property type="nucleotide sequence ID" value="XM_001027003.2"/>
</dbReference>
<evidence type="ECO:0000256" key="1">
    <source>
        <dbReference type="SAM" id="Coils"/>
    </source>
</evidence>
<dbReference type="EMBL" id="GG662260">
    <property type="protein sequence ID" value="EAS06761.1"/>
    <property type="molecule type" value="Genomic_DNA"/>
</dbReference>
<feature type="compositionally biased region" description="Low complexity" evidence="2">
    <location>
        <begin position="314"/>
        <end position="323"/>
    </location>
</feature>
<feature type="compositionally biased region" description="Polar residues" evidence="2">
    <location>
        <begin position="539"/>
        <end position="556"/>
    </location>
</feature>
<gene>
    <name evidence="3" type="ORF">TTHERM_00690000</name>
</gene>
<dbReference type="AlphaFoldDB" id="I7MJL8"/>
<evidence type="ECO:0000313" key="3">
    <source>
        <dbReference type="EMBL" id="EAS06761.1"/>
    </source>
</evidence>
<accession>I7MJL8</accession>
<dbReference type="KEGG" id="tet:TTHERM_00690000"/>
<feature type="region of interest" description="Disordered" evidence="2">
    <location>
        <begin position="227"/>
        <end position="255"/>
    </location>
</feature>
<feature type="compositionally biased region" description="Polar residues" evidence="2">
    <location>
        <begin position="232"/>
        <end position="242"/>
    </location>
</feature>
<feature type="coiled-coil region" evidence="1">
    <location>
        <begin position="686"/>
        <end position="713"/>
    </location>
</feature>